<accession>A0ABZ0RKT3</accession>
<evidence type="ECO:0000313" key="2">
    <source>
        <dbReference type="Proteomes" id="UP001324993"/>
    </source>
</evidence>
<dbReference type="Proteomes" id="UP001324993">
    <property type="component" value="Chromosome"/>
</dbReference>
<dbReference type="EMBL" id="CP138858">
    <property type="protein sequence ID" value="WPJ96147.1"/>
    <property type="molecule type" value="Genomic_DNA"/>
</dbReference>
<evidence type="ECO:0000313" key="1">
    <source>
        <dbReference type="EMBL" id="WPJ96147.1"/>
    </source>
</evidence>
<dbReference type="RefSeq" id="WP_319833011.1">
    <property type="nucleotide sequence ID" value="NZ_CP138858.1"/>
</dbReference>
<reference evidence="1 2" key="1">
    <citation type="submission" date="2023-11" db="EMBL/GenBank/DDBJ databases">
        <title>Coraliomargarita sp. nov., isolated from marine algae.</title>
        <authorList>
            <person name="Lee J.K."/>
            <person name="Baek J.H."/>
            <person name="Kim J.M."/>
            <person name="Choi D.G."/>
            <person name="Jeon C.O."/>
        </authorList>
    </citation>
    <scope>NUCLEOTIDE SEQUENCE [LARGE SCALE GENOMIC DNA]</scope>
    <source>
        <strain evidence="1 2">J2-16</strain>
    </source>
</reference>
<name>A0ABZ0RKT3_9BACT</name>
<protein>
    <submittedName>
        <fullName evidence="1">Uncharacterized protein</fullName>
    </submittedName>
</protein>
<sequence>MDKKRGRLSITDHFELSQAGSFESIVIAPADTRQEGNDAIITTEHAHIRIQPSPGTRIRAIEACTYKDHQGKKDTVQRIRLASDQDSASGSLSYTVLID</sequence>
<proteinExistence type="predicted"/>
<gene>
    <name evidence="1" type="ORF">SH580_00340</name>
</gene>
<organism evidence="1 2">
    <name type="scientific">Coraliomargarita algicola</name>
    <dbReference type="NCBI Taxonomy" id="3092156"/>
    <lineage>
        <taxon>Bacteria</taxon>
        <taxon>Pseudomonadati</taxon>
        <taxon>Verrucomicrobiota</taxon>
        <taxon>Opitutia</taxon>
        <taxon>Puniceicoccales</taxon>
        <taxon>Coraliomargaritaceae</taxon>
        <taxon>Coraliomargarita</taxon>
    </lineage>
</organism>
<keyword evidence="2" id="KW-1185">Reference proteome</keyword>